<name>A0ABR3NFP1_9TELE</name>
<keyword evidence="2" id="KW-1185">Reference proteome</keyword>
<gene>
    <name evidence="1" type="ORF">QQF64_035401</name>
</gene>
<accession>A0ABR3NFP1</accession>
<organism evidence="1 2">
    <name type="scientific">Cirrhinus molitorella</name>
    <name type="common">mud carp</name>
    <dbReference type="NCBI Taxonomy" id="172907"/>
    <lineage>
        <taxon>Eukaryota</taxon>
        <taxon>Metazoa</taxon>
        <taxon>Chordata</taxon>
        <taxon>Craniata</taxon>
        <taxon>Vertebrata</taxon>
        <taxon>Euteleostomi</taxon>
        <taxon>Actinopterygii</taxon>
        <taxon>Neopterygii</taxon>
        <taxon>Teleostei</taxon>
        <taxon>Ostariophysi</taxon>
        <taxon>Cypriniformes</taxon>
        <taxon>Cyprinidae</taxon>
        <taxon>Labeoninae</taxon>
        <taxon>Labeonini</taxon>
        <taxon>Cirrhinus</taxon>
    </lineage>
</organism>
<evidence type="ECO:0000313" key="2">
    <source>
        <dbReference type="Proteomes" id="UP001558613"/>
    </source>
</evidence>
<protein>
    <recommendedName>
        <fullName evidence="3">Secreted protein</fullName>
    </recommendedName>
</protein>
<dbReference type="EMBL" id="JAYMGO010000004">
    <property type="protein sequence ID" value="KAL1275778.1"/>
    <property type="molecule type" value="Genomic_DNA"/>
</dbReference>
<reference evidence="1 2" key="1">
    <citation type="submission" date="2023-09" db="EMBL/GenBank/DDBJ databases">
        <authorList>
            <person name="Wang M."/>
        </authorList>
    </citation>
    <scope>NUCLEOTIDE SEQUENCE [LARGE SCALE GENOMIC DNA]</scope>
    <source>
        <strain evidence="1">GT-2023</strain>
        <tissue evidence="1">Liver</tissue>
    </source>
</reference>
<comment type="caution">
    <text evidence="1">The sequence shown here is derived from an EMBL/GenBank/DDBJ whole genome shotgun (WGS) entry which is preliminary data.</text>
</comment>
<proteinExistence type="predicted"/>
<evidence type="ECO:0000313" key="1">
    <source>
        <dbReference type="EMBL" id="KAL1275778.1"/>
    </source>
</evidence>
<evidence type="ECO:0008006" key="3">
    <source>
        <dbReference type="Google" id="ProtNLM"/>
    </source>
</evidence>
<dbReference type="Proteomes" id="UP001558613">
    <property type="component" value="Unassembled WGS sequence"/>
</dbReference>
<sequence>MSASEPALLIFWLCDVGQLESNGRLHPPVKQEPPACQTLWKDDKNYTPQSFPWRNGLNKGRNFDKCLEGRRVLLIIRSV</sequence>